<evidence type="ECO:0000256" key="5">
    <source>
        <dbReference type="ARBA" id="ARBA00022833"/>
    </source>
</evidence>
<dbReference type="Proteomes" id="UP000261500">
    <property type="component" value="Unplaced"/>
</dbReference>
<keyword evidence="3" id="KW-0677">Repeat</keyword>
<evidence type="ECO:0000256" key="1">
    <source>
        <dbReference type="ARBA" id="ARBA00004123"/>
    </source>
</evidence>
<dbReference type="SUPFAM" id="SSF57667">
    <property type="entry name" value="beta-beta-alpha zinc fingers"/>
    <property type="match status" value="1"/>
</dbReference>
<evidence type="ECO:0000256" key="2">
    <source>
        <dbReference type="ARBA" id="ARBA00022723"/>
    </source>
</evidence>
<feature type="domain" description="C2H2-type" evidence="8">
    <location>
        <begin position="38"/>
        <end position="65"/>
    </location>
</feature>
<reference evidence="9" key="1">
    <citation type="submission" date="2025-08" db="UniProtKB">
        <authorList>
            <consortium name="Ensembl"/>
        </authorList>
    </citation>
    <scope>IDENTIFICATION</scope>
</reference>
<feature type="domain" description="C2H2-type" evidence="8">
    <location>
        <begin position="7"/>
        <end position="37"/>
    </location>
</feature>
<reference evidence="9" key="2">
    <citation type="submission" date="2025-09" db="UniProtKB">
        <authorList>
            <consortium name="Ensembl"/>
        </authorList>
    </citation>
    <scope>IDENTIFICATION</scope>
</reference>
<dbReference type="GO" id="GO:0010468">
    <property type="term" value="P:regulation of gene expression"/>
    <property type="evidence" value="ECO:0007669"/>
    <property type="project" value="TreeGrafter"/>
</dbReference>
<evidence type="ECO:0000256" key="3">
    <source>
        <dbReference type="ARBA" id="ARBA00022737"/>
    </source>
</evidence>
<dbReference type="GeneTree" id="ENSGT01150000286936"/>
<dbReference type="PANTHER" id="PTHR16515:SF49">
    <property type="entry name" value="GASTRULA ZINC FINGER PROTEIN XLCGF49.1-LIKE-RELATED"/>
    <property type="match status" value="1"/>
</dbReference>
<dbReference type="InterPro" id="IPR036236">
    <property type="entry name" value="Znf_C2H2_sf"/>
</dbReference>
<evidence type="ECO:0000256" key="7">
    <source>
        <dbReference type="PROSITE-ProRule" id="PRU00042"/>
    </source>
</evidence>
<dbReference type="AlphaFoldDB" id="A0A3B3VK48"/>
<keyword evidence="4 7" id="KW-0863">Zinc-finger</keyword>
<dbReference type="FunFam" id="3.30.160.60:FF:001397">
    <property type="entry name" value="Datilografo, isoform A"/>
    <property type="match status" value="1"/>
</dbReference>
<name>A0A3B3VK48_9TELE</name>
<dbReference type="Pfam" id="PF00096">
    <property type="entry name" value="zf-C2H2"/>
    <property type="match status" value="2"/>
</dbReference>
<dbReference type="Gene3D" id="3.30.160.60">
    <property type="entry name" value="Classic Zinc Finger"/>
    <property type="match status" value="2"/>
</dbReference>
<keyword evidence="6" id="KW-0539">Nucleus</keyword>
<dbReference type="InterPro" id="IPR013087">
    <property type="entry name" value="Znf_C2H2_type"/>
</dbReference>
<evidence type="ECO:0000256" key="4">
    <source>
        <dbReference type="ARBA" id="ARBA00022771"/>
    </source>
</evidence>
<sequence>CGDTRPFQCPVCGKRFSKQTQLKTHTIHGRIHTGERPFSCQECGKTFSQQSSLISHSRTHSTDRPFHCPTCDKKFNNAQTPHTLTYC</sequence>
<evidence type="ECO:0000313" key="10">
    <source>
        <dbReference type="Proteomes" id="UP000261500"/>
    </source>
</evidence>
<proteinExistence type="predicted"/>
<keyword evidence="5" id="KW-0862">Zinc</keyword>
<dbReference type="InterPro" id="IPR050331">
    <property type="entry name" value="Zinc_finger"/>
</dbReference>
<evidence type="ECO:0000313" key="9">
    <source>
        <dbReference type="Ensembl" id="ENSPLAP00000026150.1"/>
    </source>
</evidence>
<keyword evidence="2" id="KW-0479">Metal-binding</keyword>
<dbReference type="SMART" id="SM00355">
    <property type="entry name" value="ZnF_C2H2"/>
    <property type="match status" value="2"/>
</dbReference>
<comment type="subcellular location">
    <subcellularLocation>
        <location evidence="1">Nucleus</location>
    </subcellularLocation>
</comment>
<protein>
    <submittedName>
        <fullName evidence="9">Zinc finger protein 501-like</fullName>
    </submittedName>
</protein>
<evidence type="ECO:0000256" key="6">
    <source>
        <dbReference type="ARBA" id="ARBA00023242"/>
    </source>
</evidence>
<dbReference type="FunFam" id="3.30.160.60:FF:000710">
    <property type="entry name" value="Zinc finger protein 768"/>
    <property type="match status" value="1"/>
</dbReference>
<dbReference type="PROSITE" id="PS00028">
    <property type="entry name" value="ZINC_FINGER_C2H2_1"/>
    <property type="match status" value="1"/>
</dbReference>
<dbReference type="Ensembl" id="ENSPLAT00000017901.1">
    <property type="protein sequence ID" value="ENSPLAP00000026150.1"/>
    <property type="gene ID" value="ENSPLAG00000013745.1"/>
</dbReference>
<dbReference type="Pfam" id="PF12874">
    <property type="entry name" value="zf-met"/>
    <property type="match status" value="1"/>
</dbReference>
<organism evidence="9 10">
    <name type="scientific">Poecilia latipinna</name>
    <name type="common">sailfin molly</name>
    <dbReference type="NCBI Taxonomy" id="48699"/>
    <lineage>
        <taxon>Eukaryota</taxon>
        <taxon>Metazoa</taxon>
        <taxon>Chordata</taxon>
        <taxon>Craniata</taxon>
        <taxon>Vertebrata</taxon>
        <taxon>Euteleostomi</taxon>
        <taxon>Actinopterygii</taxon>
        <taxon>Neopterygii</taxon>
        <taxon>Teleostei</taxon>
        <taxon>Neoteleostei</taxon>
        <taxon>Acanthomorphata</taxon>
        <taxon>Ovalentaria</taxon>
        <taxon>Atherinomorphae</taxon>
        <taxon>Cyprinodontiformes</taxon>
        <taxon>Poeciliidae</taxon>
        <taxon>Poeciliinae</taxon>
        <taxon>Poecilia</taxon>
    </lineage>
</organism>
<evidence type="ECO:0000259" key="8">
    <source>
        <dbReference type="PROSITE" id="PS50157"/>
    </source>
</evidence>
<dbReference type="GO" id="GO:0005634">
    <property type="term" value="C:nucleus"/>
    <property type="evidence" value="ECO:0007669"/>
    <property type="project" value="UniProtKB-SubCell"/>
</dbReference>
<accession>A0A3B3VK48</accession>
<dbReference type="PANTHER" id="PTHR16515">
    <property type="entry name" value="PR DOMAIN ZINC FINGER PROTEIN"/>
    <property type="match status" value="1"/>
</dbReference>
<keyword evidence="10" id="KW-1185">Reference proteome</keyword>
<dbReference type="GO" id="GO:0008270">
    <property type="term" value="F:zinc ion binding"/>
    <property type="evidence" value="ECO:0007669"/>
    <property type="project" value="UniProtKB-KW"/>
</dbReference>
<dbReference type="PROSITE" id="PS50157">
    <property type="entry name" value="ZINC_FINGER_C2H2_2"/>
    <property type="match status" value="2"/>
</dbReference>